<sequence>MTAVLTKKADSKAYDLFSVRSEPALSYKWKHISEQWLLQGELTEFLSKYGYYINAPSLDMPAMFWANRYSRYIAFVHWAIAKGYQLDTSLEGLIVYHCERSGIAEPAFEFYTSYTEETINESKTDRQERLLSFYQYHVVPLFQAVASHIGVRTRELWGQVYHAVPYFIDLSKVTESEEVKINLQEDWTYITTKTKPEDFKEKKHPLQYKCISIPNPVDDDKPLHTKPTCCLAYKGSNRYCYRCPRMKPEQRDEYYQKYKEDKE</sequence>
<proteinExistence type="predicted"/>
<protein>
    <recommendedName>
        <fullName evidence="3">Ferric iron reductase protein FhuF, involved in iron transport</fullName>
    </recommendedName>
</protein>
<evidence type="ECO:0008006" key="3">
    <source>
        <dbReference type="Google" id="ProtNLM"/>
    </source>
</evidence>
<accession>A0A3R9RCT4</accession>
<dbReference type="OrthoDB" id="2819999at2"/>
<keyword evidence="2" id="KW-1185">Reference proteome</keyword>
<name>A0A3R9RCT4_9BACI</name>
<dbReference type="AlphaFoldDB" id="A0A3R9RCT4"/>
<dbReference type="RefSeq" id="WP_125556705.1">
    <property type="nucleotide sequence ID" value="NZ_RBVX01000014.1"/>
</dbReference>
<organism evidence="1 2">
    <name type="scientific">Salibacterium salarium</name>
    <dbReference type="NCBI Taxonomy" id="284579"/>
    <lineage>
        <taxon>Bacteria</taxon>
        <taxon>Bacillati</taxon>
        <taxon>Bacillota</taxon>
        <taxon>Bacilli</taxon>
        <taxon>Bacillales</taxon>
        <taxon>Bacillaceae</taxon>
    </lineage>
</organism>
<comment type="caution">
    <text evidence="1">The sequence shown here is derived from an EMBL/GenBank/DDBJ whole genome shotgun (WGS) entry which is preliminary data.</text>
</comment>
<dbReference type="Proteomes" id="UP000275076">
    <property type="component" value="Unassembled WGS sequence"/>
</dbReference>
<evidence type="ECO:0000313" key="2">
    <source>
        <dbReference type="Proteomes" id="UP000275076"/>
    </source>
</evidence>
<dbReference type="EMBL" id="RBVX01000014">
    <property type="protein sequence ID" value="RSL32492.1"/>
    <property type="molecule type" value="Genomic_DNA"/>
</dbReference>
<gene>
    <name evidence="1" type="ORF">D7Z54_15165</name>
</gene>
<evidence type="ECO:0000313" key="1">
    <source>
        <dbReference type="EMBL" id="RSL32492.1"/>
    </source>
</evidence>
<reference evidence="1 2" key="1">
    <citation type="submission" date="2018-10" db="EMBL/GenBank/DDBJ databases">
        <title>Draft genome sequence of Bacillus salarius IM0101, isolated from a hypersaline soil in Inner Mongolia, China.</title>
        <authorList>
            <person name="Yamprayoonswat W."/>
            <person name="Boonvisut S."/>
            <person name="Jumpathong W."/>
            <person name="Sittihan S."/>
            <person name="Ruangsuj P."/>
            <person name="Wanthongcharoen S."/>
            <person name="Thongpramul N."/>
            <person name="Pimmason S."/>
            <person name="Yu B."/>
            <person name="Yasawong M."/>
        </authorList>
    </citation>
    <scope>NUCLEOTIDE SEQUENCE [LARGE SCALE GENOMIC DNA]</scope>
    <source>
        <strain evidence="1 2">IM0101</strain>
    </source>
</reference>